<reference evidence="1" key="1">
    <citation type="submission" date="2019-03" db="EMBL/GenBank/DDBJ databases">
        <title>WGS assembly of Setaria viridis.</title>
        <authorList>
            <person name="Huang P."/>
            <person name="Jenkins J."/>
            <person name="Grimwood J."/>
            <person name="Barry K."/>
            <person name="Healey A."/>
            <person name="Mamidi S."/>
            <person name="Sreedasyam A."/>
            <person name="Shu S."/>
            <person name="Feldman M."/>
            <person name="Wu J."/>
            <person name="Yu Y."/>
            <person name="Chen C."/>
            <person name="Johnson J."/>
            <person name="Rokhsar D."/>
            <person name="Baxter I."/>
            <person name="Schmutz J."/>
            <person name="Brutnell T."/>
            <person name="Kellogg E."/>
        </authorList>
    </citation>
    <scope>NUCLEOTIDE SEQUENCE [LARGE SCALE GENOMIC DNA]</scope>
</reference>
<protein>
    <recommendedName>
        <fullName evidence="3">Reverse transcriptase zinc-binding domain-containing protein</fullName>
    </recommendedName>
</protein>
<dbReference type="EMBL" id="CM016553">
    <property type="protein sequence ID" value="TKW31864.1"/>
    <property type="molecule type" value="Genomic_DNA"/>
</dbReference>
<accession>A0A4U6VSM0</accession>
<sequence length="218" mass="24652">MAPDLCTLIRPAVTNARTVAQALSEKRWISDIAGPATVAALTQYVSLWHALDGLHLASGTEDKVSWRWNPSGNYTARSAYNAFFQGAIRFAAHKLIWKAWPPLRSSSLCDLLLKIVYGHQRGGAGIIEWWFDCRNDLDSLRKRGLDSAFMLVSWSIRKERNSRVFNREPPRLRGQLLTEIFEQVQLWYAAGANHLGPPSVARCRPAIFLNPPHFILPF</sequence>
<evidence type="ECO:0000313" key="2">
    <source>
        <dbReference type="Proteomes" id="UP000298652"/>
    </source>
</evidence>
<keyword evidence="2" id="KW-1185">Reference proteome</keyword>
<evidence type="ECO:0008006" key="3">
    <source>
        <dbReference type="Google" id="ProtNLM"/>
    </source>
</evidence>
<name>A0A4U6VSM0_SETVI</name>
<proteinExistence type="predicted"/>
<dbReference type="AlphaFoldDB" id="A0A4U6VSM0"/>
<gene>
    <name evidence="1" type="ORF">SEVIR_2G133800v2</name>
</gene>
<dbReference type="OMA" id="LMFCENI"/>
<organism evidence="1 2">
    <name type="scientific">Setaria viridis</name>
    <name type="common">Green bristlegrass</name>
    <name type="synonym">Setaria italica subsp. viridis</name>
    <dbReference type="NCBI Taxonomy" id="4556"/>
    <lineage>
        <taxon>Eukaryota</taxon>
        <taxon>Viridiplantae</taxon>
        <taxon>Streptophyta</taxon>
        <taxon>Embryophyta</taxon>
        <taxon>Tracheophyta</taxon>
        <taxon>Spermatophyta</taxon>
        <taxon>Magnoliopsida</taxon>
        <taxon>Liliopsida</taxon>
        <taxon>Poales</taxon>
        <taxon>Poaceae</taxon>
        <taxon>PACMAD clade</taxon>
        <taxon>Panicoideae</taxon>
        <taxon>Panicodae</taxon>
        <taxon>Paniceae</taxon>
        <taxon>Cenchrinae</taxon>
        <taxon>Setaria</taxon>
    </lineage>
</organism>
<dbReference type="Proteomes" id="UP000298652">
    <property type="component" value="Chromosome 2"/>
</dbReference>
<evidence type="ECO:0000313" key="1">
    <source>
        <dbReference type="EMBL" id="TKW31864.1"/>
    </source>
</evidence>
<dbReference type="Gramene" id="TKW31864">
    <property type="protein sequence ID" value="TKW31864"/>
    <property type="gene ID" value="SEVIR_2G133800v2"/>
</dbReference>